<proteinExistence type="predicted"/>
<dbReference type="InterPro" id="IPR016032">
    <property type="entry name" value="Sig_transdc_resp-reg_C-effctor"/>
</dbReference>
<dbReference type="AlphaFoldDB" id="A0A7V4DGV3"/>
<name>A0A7V4DGV3_9BACT</name>
<dbReference type="Pfam" id="PF08448">
    <property type="entry name" value="PAS_4"/>
    <property type="match status" value="1"/>
</dbReference>
<dbReference type="Gene3D" id="1.10.10.10">
    <property type="entry name" value="Winged helix-like DNA-binding domain superfamily/Winged helix DNA-binding domain"/>
    <property type="match status" value="1"/>
</dbReference>
<keyword evidence="2" id="KW-0238">DNA-binding</keyword>
<dbReference type="InterPro" id="IPR035965">
    <property type="entry name" value="PAS-like_dom_sf"/>
</dbReference>
<evidence type="ECO:0000256" key="3">
    <source>
        <dbReference type="ARBA" id="ARBA00023163"/>
    </source>
</evidence>
<dbReference type="PANTHER" id="PTHR44688:SF16">
    <property type="entry name" value="DNA-BINDING TRANSCRIPTIONAL ACTIVATOR DEVR_DOSR"/>
    <property type="match status" value="1"/>
</dbReference>
<dbReference type="SUPFAM" id="SSF46894">
    <property type="entry name" value="C-terminal effector domain of the bipartite response regulators"/>
    <property type="match status" value="1"/>
</dbReference>
<dbReference type="GO" id="GO:0006355">
    <property type="term" value="P:regulation of DNA-templated transcription"/>
    <property type="evidence" value="ECO:0007669"/>
    <property type="project" value="InterPro"/>
</dbReference>
<feature type="coiled-coil region" evidence="4">
    <location>
        <begin position="154"/>
        <end position="195"/>
    </location>
</feature>
<dbReference type="SUPFAM" id="SSF55785">
    <property type="entry name" value="PYP-like sensor domain (PAS domain)"/>
    <property type="match status" value="1"/>
</dbReference>
<evidence type="ECO:0000256" key="4">
    <source>
        <dbReference type="SAM" id="Coils"/>
    </source>
</evidence>
<evidence type="ECO:0000259" key="5">
    <source>
        <dbReference type="PROSITE" id="PS50043"/>
    </source>
</evidence>
<protein>
    <submittedName>
        <fullName evidence="6">Helix-turn-helix transcriptional regulator</fullName>
    </submittedName>
</protein>
<dbReference type="InterPro" id="IPR036388">
    <property type="entry name" value="WH-like_DNA-bd_sf"/>
</dbReference>
<dbReference type="CDD" id="cd06170">
    <property type="entry name" value="LuxR_C_like"/>
    <property type="match status" value="1"/>
</dbReference>
<keyword evidence="3" id="KW-0804">Transcription</keyword>
<dbReference type="GO" id="GO:0003677">
    <property type="term" value="F:DNA binding"/>
    <property type="evidence" value="ECO:0007669"/>
    <property type="project" value="UniProtKB-KW"/>
</dbReference>
<keyword evidence="1" id="KW-0805">Transcription regulation</keyword>
<gene>
    <name evidence="6" type="ORF">ENU96_06315</name>
</gene>
<dbReference type="PANTHER" id="PTHR44688">
    <property type="entry name" value="DNA-BINDING TRANSCRIPTIONAL ACTIVATOR DEVR_DOSR"/>
    <property type="match status" value="1"/>
</dbReference>
<dbReference type="InterPro" id="IPR013656">
    <property type="entry name" value="PAS_4"/>
</dbReference>
<keyword evidence="4" id="KW-0175">Coiled coil</keyword>
<feature type="domain" description="HTH luxR-type" evidence="5">
    <location>
        <begin position="239"/>
        <end position="304"/>
    </location>
</feature>
<dbReference type="SMART" id="SM00421">
    <property type="entry name" value="HTH_LUXR"/>
    <property type="match status" value="1"/>
</dbReference>
<dbReference type="PROSITE" id="PS50043">
    <property type="entry name" value="HTH_LUXR_2"/>
    <property type="match status" value="1"/>
</dbReference>
<dbReference type="PRINTS" id="PR00038">
    <property type="entry name" value="HTHLUXR"/>
</dbReference>
<reference evidence="6" key="1">
    <citation type="journal article" date="2020" name="mSystems">
        <title>Genome- and Community-Level Interaction Insights into Carbon Utilization and Element Cycling Functions of Hydrothermarchaeota in Hydrothermal Sediment.</title>
        <authorList>
            <person name="Zhou Z."/>
            <person name="Liu Y."/>
            <person name="Xu W."/>
            <person name="Pan J."/>
            <person name="Luo Z.H."/>
            <person name="Li M."/>
        </authorList>
    </citation>
    <scope>NUCLEOTIDE SEQUENCE [LARGE SCALE GENOMIC DNA]</scope>
    <source>
        <strain evidence="6">SpSt-716</strain>
    </source>
</reference>
<evidence type="ECO:0000313" key="6">
    <source>
        <dbReference type="EMBL" id="HGI75271.1"/>
    </source>
</evidence>
<dbReference type="InterPro" id="IPR000792">
    <property type="entry name" value="Tscrpt_reg_LuxR_C"/>
</dbReference>
<accession>A0A7V4DGV3</accession>
<comment type="caution">
    <text evidence="6">The sequence shown here is derived from an EMBL/GenBank/DDBJ whole genome shotgun (WGS) entry which is preliminary data.</text>
</comment>
<sequence>MDRHNNDEAFHHFLLLAFPPSFRYSKRKTRGGKPLLDILSIPGEMLDTLEEGVSILDTSFRILEMNTTMHRWYAHRKFRPGEKCYRMYHGRNTPCTFCPARNAFQERRVATGIVPYHGPQREIRGWQRLIVFPLCDGDGKIVGVIEYVEDITREKVLEAEVEKLKVTERFLKEQVALLGELLEKEKEEKRRREEEHRRFFATGIRPLLSLLRETLPSEVQRMLLDTLEKALDSLCGGQDTLQVFPLTPREWEVARLLAQGLTSKEIAEVLSISKKAVDFHRGNIRKKLGIQKMKESLFAALQRLG</sequence>
<dbReference type="Gene3D" id="3.30.450.20">
    <property type="entry name" value="PAS domain"/>
    <property type="match status" value="1"/>
</dbReference>
<dbReference type="Pfam" id="PF00196">
    <property type="entry name" value="GerE"/>
    <property type="match status" value="1"/>
</dbReference>
<evidence type="ECO:0000256" key="2">
    <source>
        <dbReference type="ARBA" id="ARBA00023125"/>
    </source>
</evidence>
<evidence type="ECO:0000256" key="1">
    <source>
        <dbReference type="ARBA" id="ARBA00023015"/>
    </source>
</evidence>
<dbReference type="EMBL" id="DTEN01000245">
    <property type="protein sequence ID" value="HGI75271.1"/>
    <property type="molecule type" value="Genomic_DNA"/>
</dbReference>
<organism evidence="6">
    <name type="scientific">Candidatus Caldatribacterium californiense</name>
    <dbReference type="NCBI Taxonomy" id="1454726"/>
    <lineage>
        <taxon>Bacteria</taxon>
        <taxon>Pseudomonadati</taxon>
        <taxon>Atribacterota</taxon>
        <taxon>Atribacteria</taxon>
        <taxon>Atribacterales</taxon>
        <taxon>Candidatus Caldatribacteriaceae</taxon>
        <taxon>Candidatus Caldatribacterium</taxon>
    </lineage>
</organism>